<evidence type="ECO:0000256" key="6">
    <source>
        <dbReference type="ARBA" id="ARBA00050776"/>
    </source>
</evidence>
<dbReference type="EMBL" id="DQHO01000030">
    <property type="protein sequence ID" value="HCS93990.1"/>
    <property type="molecule type" value="Genomic_DNA"/>
</dbReference>
<dbReference type="Gene3D" id="3.90.1150.10">
    <property type="entry name" value="Aspartate Aminotransferase, domain 1"/>
    <property type="match status" value="1"/>
</dbReference>
<dbReference type="PANTHER" id="PTHR43586:SF8">
    <property type="entry name" value="CYSTEINE DESULFURASE 1, CHLOROPLASTIC"/>
    <property type="match status" value="1"/>
</dbReference>
<dbReference type="SUPFAM" id="SSF53383">
    <property type="entry name" value="PLP-dependent transferases"/>
    <property type="match status" value="1"/>
</dbReference>
<dbReference type="PIRSF" id="PIRSF005572">
    <property type="entry name" value="NifS"/>
    <property type="match status" value="1"/>
</dbReference>
<dbReference type="CDD" id="cd06453">
    <property type="entry name" value="SufS_like"/>
    <property type="match status" value="1"/>
</dbReference>
<dbReference type="InterPro" id="IPR015421">
    <property type="entry name" value="PyrdxlP-dep_Trfase_major"/>
</dbReference>
<evidence type="ECO:0000259" key="9">
    <source>
        <dbReference type="Pfam" id="PF00266"/>
    </source>
</evidence>
<dbReference type="InterPro" id="IPR010970">
    <property type="entry name" value="Cys_dSase_SufS"/>
</dbReference>
<dbReference type="PANTHER" id="PTHR43586">
    <property type="entry name" value="CYSTEINE DESULFURASE"/>
    <property type="match status" value="1"/>
</dbReference>
<dbReference type="NCBIfam" id="TIGR01979">
    <property type="entry name" value="sufS"/>
    <property type="match status" value="1"/>
</dbReference>
<name>A0A3D4S5I5_9ENTE</name>
<evidence type="ECO:0000256" key="8">
    <source>
        <dbReference type="RuleBase" id="RU004506"/>
    </source>
</evidence>
<comment type="function">
    <text evidence="8">Catalyzes the removal of elemental sulfur and selenium atoms from L-cysteine, L-cystine, L-selenocysteine, and L-selenocystine to produce L-alanine.</text>
</comment>
<dbReference type="InterPro" id="IPR020578">
    <property type="entry name" value="Aminotrans_V_PyrdxlP_BS"/>
</dbReference>
<reference evidence="10 11" key="1">
    <citation type="journal article" date="2018" name="Nat. Biotechnol.">
        <title>A standardized bacterial taxonomy based on genome phylogeny substantially revises the tree of life.</title>
        <authorList>
            <person name="Parks D.H."/>
            <person name="Chuvochina M."/>
            <person name="Waite D.W."/>
            <person name="Rinke C."/>
            <person name="Skarshewski A."/>
            <person name="Chaumeil P.A."/>
            <person name="Hugenholtz P."/>
        </authorList>
    </citation>
    <scope>NUCLEOTIDE SEQUENCE [LARGE SCALE GENOMIC DNA]</scope>
    <source>
        <strain evidence="10">UBA11306</strain>
    </source>
</reference>
<proteinExistence type="inferred from homology"/>
<dbReference type="InterPro" id="IPR015422">
    <property type="entry name" value="PyrdxlP-dep_Trfase_small"/>
</dbReference>
<feature type="domain" description="Aminotransferase class V" evidence="9">
    <location>
        <begin position="25"/>
        <end position="392"/>
    </location>
</feature>
<dbReference type="InterPro" id="IPR015424">
    <property type="entry name" value="PyrdxlP-dep_Trfase"/>
</dbReference>
<evidence type="ECO:0000256" key="3">
    <source>
        <dbReference type="ARBA" id="ARBA00012239"/>
    </source>
</evidence>
<dbReference type="Pfam" id="PF00266">
    <property type="entry name" value="Aminotran_5"/>
    <property type="match status" value="1"/>
</dbReference>
<evidence type="ECO:0000256" key="4">
    <source>
        <dbReference type="ARBA" id="ARBA00022679"/>
    </source>
</evidence>
<comment type="caution">
    <text evidence="10">The sequence shown here is derived from an EMBL/GenBank/DDBJ whole genome shotgun (WGS) entry which is preliminary data.</text>
</comment>
<evidence type="ECO:0000256" key="2">
    <source>
        <dbReference type="ARBA" id="ARBA00010447"/>
    </source>
</evidence>
<evidence type="ECO:0000256" key="7">
    <source>
        <dbReference type="RuleBase" id="RU004504"/>
    </source>
</evidence>
<dbReference type="EC" id="2.8.1.7" evidence="3 8"/>
<dbReference type="GO" id="GO:0030170">
    <property type="term" value="F:pyridoxal phosphate binding"/>
    <property type="evidence" value="ECO:0007669"/>
    <property type="project" value="UniProtKB-UniRule"/>
</dbReference>
<dbReference type="InterPro" id="IPR016454">
    <property type="entry name" value="Cysteine_dSase"/>
</dbReference>
<gene>
    <name evidence="10" type="ORF">DIW15_04710</name>
</gene>
<organism evidence="10 11">
    <name type="scientific">Bavariicoccus seileri</name>
    <dbReference type="NCBI Taxonomy" id="549685"/>
    <lineage>
        <taxon>Bacteria</taxon>
        <taxon>Bacillati</taxon>
        <taxon>Bacillota</taxon>
        <taxon>Bacilli</taxon>
        <taxon>Lactobacillales</taxon>
        <taxon>Enterococcaceae</taxon>
        <taxon>Bavariicoccus</taxon>
    </lineage>
</organism>
<comment type="cofactor">
    <cofactor evidence="1 7">
        <name>pyridoxal 5'-phosphate</name>
        <dbReference type="ChEBI" id="CHEBI:597326"/>
    </cofactor>
</comment>
<dbReference type="STRING" id="1121105.GCA_000421665_00899"/>
<dbReference type="Proteomes" id="UP000262195">
    <property type="component" value="Unassembled WGS sequence"/>
</dbReference>
<accession>A0A3D4S5I5</accession>
<comment type="catalytic activity">
    <reaction evidence="6 8">
        <text>(sulfur carrier)-H + L-cysteine = (sulfur carrier)-SH + L-alanine</text>
        <dbReference type="Rhea" id="RHEA:43892"/>
        <dbReference type="Rhea" id="RHEA-COMP:14737"/>
        <dbReference type="Rhea" id="RHEA-COMP:14739"/>
        <dbReference type="ChEBI" id="CHEBI:29917"/>
        <dbReference type="ChEBI" id="CHEBI:35235"/>
        <dbReference type="ChEBI" id="CHEBI:57972"/>
        <dbReference type="ChEBI" id="CHEBI:64428"/>
        <dbReference type="EC" id="2.8.1.7"/>
    </reaction>
</comment>
<dbReference type="Gene3D" id="3.40.640.10">
    <property type="entry name" value="Type I PLP-dependent aspartate aminotransferase-like (Major domain)"/>
    <property type="match status" value="1"/>
</dbReference>
<sequence length="409" mass="45147">MKIDPTTIRKDFPILNQRVNDEPLIYLDNAATTQKPISVLERVAAFYQHDNANVHRGVHTLANRATIAYENSRDTVKDFIHASKRQEVIFTKGTTQSLNWVAKGFASKILKPGDNIVVSPMEHHSNLVPWQQVAHETGANLVYLPMTKDGRIDLESFKHVLGPKDKLLAITHASNVLGTVNPIRKLADVMHQNKGYIVVDGAQAVPHMPVDVTDLNCDFYCFSGHKMLAPTGIGILYGKFDLLDQLTPQEFGGEMIQTVGDFQSTFADLPYRLEGGTPNISGAVGIKAAIDYLQSVGMTEIASYEKKLTDVVLPVLKTIPGIEVYGPDQRTAVFSFNITGIHPHDVATAFDMEGIAVRAGHHCAQPLMRHLGIDSSVRASFYFYNTPAEAKHFLETIPVVKEFFGNGLI</sequence>
<dbReference type="PROSITE" id="PS00595">
    <property type="entry name" value="AA_TRANSFER_CLASS_5"/>
    <property type="match status" value="1"/>
</dbReference>
<dbReference type="InterPro" id="IPR000192">
    <property type="entry name" value="Aminotrans_V_dom"/>
</dbReference>
<evidence type="ECO:0000256" key="5">
    <source>
        <dbReference type="ARBA" id="ARBA00022898"/>
    </source>
</evidence>
<evidence type="ECO:0000256" key="1">
    <source>
        <dbReference type="ARBA" id="ARBA00001933"/>
    </source>
</evidence>
<evidence type="ECO:0000313" key="10">
    <source>
        <dbReference type="EMBL" id="HCS93990.1"/>
    </source>
</evidence>
<evidence type="ECO:0000313" key="11">
    <source>
        <dbReference type="Proteomes" id="UP000262195"/>
    </source>
</evidence>
<dbReference type="GO" id="GO:0006534">
    <property type="term" value="P:cysteine metabolic process"/>
    <property type="evidence" value="ECO:0007669"/>
    <property type="project" value="UniProtKB-UniRule"/>
</dbReference>
<comment type="similarity">
    <text evidence="2 8">Belongs to the class-V pyridoxal-phosphate-dependent aminotransferase family. Csd subfamily.</text>
</comment>
<keyword evidence="4 8" id="KW-0808">Transferase</keyword>
<protein>
    <recommendedName>
        <fullName evidence="3 8">Cysteine desulfurase</fullName>
        <ecNumber evidence="3 8">2.8.1.7</ecNumber>
    </recommendedName>
</protein>
<keyword evidence="5 8" id="KW-0663">Pyridoxal phosphate</keyword>
<dbReference type="AlphaFoldDB" id="A0A3D4S5I5"/>
<dbReference type="GO" id="GO:0031071">
    <property type="term" value="F:cysteine desulfurase activity"/>
    <property type="evidence" value="ECO:0007669"/>
    <property type="project" value="UniProtKB-UniRule"/>
</dbReference>